<organism evidence="1 2">
    <name type="scientific">Frankia casuarinae (strain DSM 45818 / CECT 9043 / HFP020203 / CcI3)</name>
    <dbReference type="NCBI Taxonomy" id="106370"/>
    <lineage>
        <taxon>Bacteria</taxon>
        <taxon>Bacillati</taxon>
        <taxon>Actinomycetota</taxon>
        <taxon>Actinomycetes</taxon>
        <taxon>Frankiales</taxon>
        <taxon>Frankiaceae</taxon>
        <taxon>Frankia</taxon>
    </lineage>
</organism>
<evidence type="ECO:0008006" key="3">
    <source>
        <dbReference type="Google" id="ProtNLM"/>
    </source>
</evidence>
<dbReference type="AlphaFoldDB" id="Q2JDY9"/>
<evidence type="ECO:0000313" key="1">
    <source>
        <dbReference type="EMBL" id="ABD10503.1"/>
    </source>
</evidence>
<accession>Q2JDY9</accession>
<dbReference type="eggNOG" id="COG1715">
    <property type="taxonomic scope" value="Bacteria"/>
</dbReference>
<sequence>MATRRGLFAELQYQAAQAEKRQRQQRAAAHRALLAAEKEAAQKARAAERAAAAAAKASTKEQARLLKEAGLLYVAARLSEVGSLNADLASTFEEIDGILATALLVDSYVDLEALKVTTVVHPPFEPGALAVPTPPVAAPVYPAEPVYQEPQVPGVLFGAKKKHAQAIAQAQTTHEQALRRWREQVSAIRTAHVSALEQRQRAEDARLAKLAAARAVHVEACRRRDADADERNRGLTRLINDLAFDVEAAIREYVGIVLSNSAYPDAFPVTHDYEFDLSSRELRLAAAVPEPSAVPSVKEYKYAPRKDEISSTKLPATVQKDRYASAVFQTAVRTLHDVFGADRQGKIHSIALTVGVDRISPATGLPETIPLAIVAADRATFRKFRLDQDEIVPQKTLEYLGAALSPSPFTLKPADASRGIRQRGQ</sequence>
<dbReference type="OrthoDB" id="3206608at2"/>
<reference evidence="1 2" key="1">
    <citation type="journal article" date="2007" name="Genome Res.">
        <title>Genome characteristics of facultatively symbiotic Frankia sp. strains reflect host range and host plant biogeography.</title>
        <authorList>
            <person name="Normand P."/>
            <person name="Lapierre P."/>
            <person name="Tisa L.S."/>
            <person name="Gogarten J.P."/>
            <person name="Alloisio N."/>
            <person name="Bagnarol E."/>
            <person name="Bassi C.A."/>
            <person name="Berry A.M."/>
            <person name="Bickhart D.M."/>
            <person name="Choisne N."/>
            <person name="Couloux A."/>
            <person name="Cournoyer B."/>
            <person name="Cruveiller S."/>
            <person name="Daubin V."/>
            <person name="Demange N."/>
            <person name="Francino M.P."/>
            <person name="Goltsman E."/>
            <person name="Huang Y."/>
            <person name="Kopp O.R."/>
            <person name="Labarre L."/>
            <person name="Lapidus A."/>
            <person name="Lavire C."/>
            <person name="Marechal J."/>
            <person name="Martinez M."/>
            <person name="Mastronunzio J.E."/>
            <person name="Mullin B.C."/>
            <person name="Niemann J."/>
            <person name="Pujic P."/>
            <person name="Rawnsley T."/>
            <person name="Rouy Z."/>
            <person name="Schenowitz C."/>
            <person name="Sellstedt A."/>
            <person name="Tavares F."/>
            <person name="Tomkins J.P."/>
            <person name="Vallenet D."/>
            <person name="Valverde C."/>
            <person name="Wall L.G."/>
            <person name="Wang Y."/>
            <person name="Medigue C."/>
            <person name="Benson D.R."/>
        </authorList>
    </citation>
    <scope>NUCLEOTIDE SEQUENCE [LARGE SCALE GENOMIC DNA]</scope>
    <source>
        <strain evidence="2">DSM 45818 / CECT 9043 / CcI3</strain>
    </source>
</reference>
<dbReference type="EMBL" id="CP000249">
    <property type="protein sequence ID" value="ABD10503.1"/>
    <property type="molecule type" value="Genomic_DNA"/>
</dbReference>
<dbReference type="RefSeq" id="WP_011435570.1">
    <property type="nucleotide sequence ID" value="NC_007777.1"/>
</dbReference>
<dbReference type="HOGENOM" id="CLU_786888_0_0_11"/>
<dbReference type="REBASE" id="11949">
    <property type="entry name" value="FspCMrr2P"/>
</dbReference>
<keyword evidence="2" id="KW-1185">Reference proteome</keyword>
<name>Q2JDY9_FRACC</name>
<gene>
    <name evidence="1" type="ordered locus">Francci3_1123</name>
</gene>
<proteinExistence type="predicted"/>
<dbReference type="STRING" id="106370.Francci3_1123"/>
<dbReference type="Proteomes" id="UP000001937">
    <property type="component" value="Chromosome"/>
</dbReference>
<protein>
    <recommendedName>
        <fullName evidence="3">Restriction system protein</fullName>
    </recommendedName>
</protein>
<evidence type="ECO:0000313" key="2">
    <source>
        <dbReference type="Proteomes" id="UP000001937"/>
    </source>
</evidence>
<dbReference type="KEGG" id="fra:Francci3_1123"/>